<evidence type="ECO:0000256" key="2">
    <source>
        <dbReference type="ARBA" id="ARBA00022722"/>
    </source>
</evidence>
<comment type="function">
    <text evidence="6">Toxic component of a toxin-antitoxin (TA) system. An RNase.</text>
</comment>
<dbReference type="HAMAP" id="MF_00265">
    <property type="entry name" value="VapC_Nob1"/>
    <property type="match status" value="1"/>
</dbReference>
<evidence type="ECO:0000256" key="3">
    <source>
        <dbReference type="ARBA" id="ARBA00022723"/>
    </source>
</evidence>
<comment type="cofactor">
    <cofactor evidence="6">
        <name>Mg(2+)</name>
        <dbReference type="ChEBI" id="CHEBI:18420"/>
    </cofactor>
</comment>
<keyword evidence="5 6" id="KW-0460">Magnesium</keyword>
<dbReference type="GO" id="GO:0016787">
    <property type="term" value="F:hydrolase activity"/>
    <property type="evidence" value="ECO:0007669"/>
    <property type="project" value="UniProtKB-KW"/>
</dbReference>
<keyword evidence="1 6" id="KW-1277">Toxin-antitoxin system</keyword>
<keyword evidence="9" id="KW-1185">Reference proteome</keyword>
<organism evidence="8 9">
    <name type="scientific">Phytoactinopolyspora halotolerans</name>
    <dbReference type="NCBI Taxonomy" id="1981512"/>
    <lineage>
        <taxon>Bacteria</taxon>
        <taxon>Bacillati</taxon>
        <taxon>Actinomycetota</taxon>
        <taxon>Actinomycetes</taxon>
        <taxon>Jiangellales</taxon>
        <taxon>Jiangellaceae</taxon>
        <taxon>Phytoactinopolyspora</taxon>
    </lineage>
</organism>
<gene>
    <name evidence="6" type="primary">vapC</name>
    <name evidence="8" type="ORF">G1H10_03830</name>
</gene>
<evidence type="ECO:0000256" key="1">
    <source>
        <dbReference type="ARBA" id="ARBA00022649"/>
    </source>
</evidence>
<protein>
    <recommendedName>
        <fullName evidence="6">Ribonuclease VapC</fullName>
        <shortName evidence="6">RNase VapC</shortName>
        <ecNumber evidence="6">3.1.-.-</ecNumber>
    </recommendedName>
    <alternativeName>
        <fullName evidence="6">Toxin VapC</fullName>
    </alternativeName>
</protein>
<accession>A0A6L9S5E0</accession>
<dbReference type="InterPro" id="IPR022907">
    <property type="entry name" value="VapC_family"/>
</dbReference>
<comment type="similarity">
    <text evidence="6">Belongs to the PINc/VapC protein family.</text>
</comment>
<dbReference type="GO" id="GO:0000287">
    <property type="term" value="F:magnesium ion binding"/>
    <property type="evidence" value="ECO:0007669"/>
    <property type="project" value="UniProtKB-UniRule"/>
</dbReference>
<keyword evidence="4 6" id="KW-0378">Hydrolase</keyword>
<name>A0A6L9S5E0_9ACTN</name>
<feature type="domain" description="PIN" evidence="7">
    <location>
        <begin position="2"/>
        <end position="123"/>
    </location>
</feature>
<evidence type="ECO:0000256" key="4">
    <source>
        <dbReference type="ARBA" id="ARBA00022801"/>
    </source>
</evidence>
<dbReference type="EC" id="3.1.-.-" evidence="6"/>
<dbReference type="SUPFAM" id="SSF88723">
    <property type="entry name" value="PIN domain-like"/>
    <property type="match status" value="1"/>
</dbReference>
<evidence type="ECO:0000256" key="6">
    <source>
        <dbReference type="HAMAP-Rule" id="MF_00265"/>
    </source>
</evidence>
<dbReference type="EMBL" id="JAAGOA010000002">
    <property type="protein sequence ID" value="NED99289.1"/>
    <property type="molecule type" value="Genomic_DNA"/>
</dbReference>
<reference evidence="8 9" key="1">
    <citation type="submission" date="2020-02" db="EMBL/GenBank/DDBJ databases">
        <authorList>
            <person name="Li X.-J."/>
            <person name="Han X.-M."/>
        </authorList>
    </citation>
    <scope>NUCLEOTIDE SEQUENCE [LARGE SCALE GENOMIC DNA]</scope>
    <source>
        <strain evidence="8 9">CCTCC AB 2017055</strain>
    </source>
</reference>
<keyword evidence="2 6" id="KW-0540">Nuclease</keyword>
<dbReference type="Proteomes" id="UP000475214">
    <property type="component" value="Unassembled WGS sequence"/>
</dbReference>
<keyword evidence="3 6" id="KW-0479">Metal-binding</keyword>
<evidence type="ECO:0000313" key="9">
    <source>
        <dbReference type="Proteomes" id="UP000475214"/>
    </source>
</evidence>
<evidence type="ECO:0000259" key="7">
    <source>
        <dbReference type="Pfam" id="PF01850"/>
    </source>
</evidence>
<dbReference type="GO" id="GO:0090729">
    <property type="term" value="F:toxin activity"/>
    <property type="evidence" value="ECO:0007669"/>
    <property type="project" value="UniProtKB-KW"/>
</dbReference>
<dbReference type="Gene3D" id="3.40.50.1010">
    <property type="entry name" value="5'-nuclease"/>
    <property type="match status" value="1"/>
</dbReference>
<feature type="binding site" evidence="6">
    <location>
        <position position="5"/>
    </location>
    <ligand>
        <name>Mg(2+)</name>
        <dbReference type="ChEBI" id="CHEBI:18420"/>
    </ligand>
</feature>
<proteinExistence type="inferred from homology"/>
<dbReference type="GO" id="GO:0004540">
    <property type="term" value="F:RNA nuclease activity"/>
    <property type="evidence" value="ECO:0007669"/>
    <property type="project" value="InterPro"/>
</dbReference>
<sequence>MILIDTGVLVALVNAEDAHHHACQDWFLAADETDLLIPAPLVSEACYVIWRRCGPDVEAAFLSDLAEGSYGQISQVEPGDLRRMSELVATYTNLPLGGADACVVAMAERLKIADIATMDRRHFSIVRPNHVDAFTLLP</sequence>
<dbReference type="InterPro" id="IPR029060">
    <property type="entry name" value="PIN-like_dom_sf"/>
</dbReference>
<dbReference type="Pfam" id="PF01850">
    <property type="entry name" value="PIN"/>
    <property type="match status" value="1"/>
</dbReference>
<dbReference type="AlphaFoldDB" id="A0A6L9S5E0"/>
<comment type="caution">
    <text evidence="8">The sequence shown here is derived from an EMBL/GenBank/DDBJ whole genome shotgun (WGS) entry which is preliminary data.</text>
</comment>
<evidence type="ECO:0000313" key="8">
    <source>
        <dbReference type="EMBL" id="NED99289.1"/>
    </source>
</evidence>
<feature type="binding site" evidence="6">
    <location>
        <position position="100"/>
    </location>
    <ligand>
        <name>Mg(2+)</name>
        <dbReference type="ChEBI" id="CHEBI:18420"/>
    </ligand>
</feature>
<keyword evidence="6" id="KW-0800">Toxin</keyword>
<dbReference type="RefSeq" id="WP_163732863.1">
    <property type="nucleotide sequence ID" value="NZ_JAAGOA010000002.1"/>
</dbReference>
<evidence type="ECO:0000256" key="5">
    <source>
        <dbReference type="ARBA" id="ARBA00022842"/>
    </source>
</evidence>
<dbReference type="InterPro" id="IPR002716">
    <property type="entry name" value="PIN_dom"/>
</dbReference>